<reference evidence="1 2" key="1">
    <citation type="journal article" date="2006" name="Nat. Biotechnol.">
        <title>Complete genome of the mutualistic, N2-fixing grass endophyte Azoarcus sp. strain BH72.</title>
        <authorList>
            <person name="Krause A."/>
            <person name="Ramakumar A."/>
            <person name="Bartels D."/>
            <person name="Battistoni F."/>
            <person name="Bekel T."/>
            <person name="Boch J."/>
            <person name="Boehm M."/>
            <person name="Friedrich F."/>
            <person name="Hurek T."/>
            <person name="Krause L."/>
            <person name="Linke B."/>
            <person name="McHardy A.C."/>
            <person name="Sarkar A."/>
            <person name="Schneiker S."/>
            <person name="Syed A.A."/>
            <person name="Thauer R."/>
            <person name="Vorhoelter F.-J."/>
            <person name="Weidner S."/>
            <person name="Puehler A."/>
            <person name="Reinhold-Hurek B."/>
            <person name="Kaiser O."/>
            <person name="Goesmann A."/>
        </authorList>
    </citation>
    <scope>NUCLEOTIDE SEQUENCE [LARGE SCALE GENOMIC DNA]</scope>
    <source>
        <strain evidence="1 2">BH72</strain>
    </source>
</reference>
<dbReference type="Proteomes" id="UP000002588">
    <property type="component" value="Chromosome"/>
</dbReference>
<evidence type="ECO:0000313" key="2">
    <source>
        <dbReference type="Proteomes" id="UP000002588"/>
    </source>
</evidence>
<accession>A1K8V7</accession>
<protein>
    <submittedName>
        <fullName evidence="1">Uncharacterized protein</fullName>
    </submittedName>
</protein>
<evidence type="ECO:0000313" key="1">
    <source>
        <dbReference type="EMBL" id="CAL95262.1"/>
    </source>
</evidence>
<keyword evidence="2" id="KW-1185">Reference proteome</keyword>
<organism evidence="1 2">
    <name type="scientific">Azoarcus sp. (strain BH72)</name>
    <dbReference type="NCBI Taxonomy" id="418699"/>
    <lineage>
        <taxon>Bacteria</taxon>
        <taxon>Pseudomonadati</taxon>
        <taxon>Pseudomonadota</taxon>
        <taxon>Betaproteobacteria</taxon>
        <taxon>Rhodocyclales</taxon>
        <taxon>Zoogloeaceae</taxon>
        <taxon>Azoarcus</taxon>
    </lineage>
</organism>
<dbReference type="HOGENOM" id="CLU_1861097_0_0_4"/>
<dbReference type="AlphaFoldDB" id="A1K8V7"/>
<dbReference type="KEGG" id="azo:azo2645"/>
<dbReference type="eggNOG" id="ENOG5034CER">
    <property type="taxonomic scope" value="Bacteria"/>
</dbReference>
<proteinExistence type="predicted"/>
<name>A1K8V7_AZOSB</name>
<dbReference type="EMBL" id="AM406670">
    <property type="protein sequence ID" value="CAL95262.1"/>
    <property type="molecule type" value="Genomic_DNA"/>
</dbReference>
<gene>
    <name evidence="1" type="ordered locus">azo2645</name>
</gene>
<dbReference type="RefSeq" id="WP_011766372.1">
    <property type="nucleotide sequence ID" value="NC_008702.1"/>
</dbReference>
<sequence>MEERLREQFENLIGEYGTTKTLGRQIVTLSGFMAQDTITAPIAQQLANLSRQLVLQDMFDSLMQSLNNSTRALGGQRAAPRAEDAPCLALDLNRLIEQIETVRRDITASEPINYSELIAWLVQQARAQKILRSRGRR</sequence>
<dbReference type="STRING" id="62928.azo2645"/>